<dbReference type="Pfam" id="PF01168">
    <property type="entry name" value="Ala_racemase_N"/>
    <property type="match status" value="1"/>
</dbReference>
<sequence length="329" mass="36068">MPLSLFIDGQKWRSHLNAMVAAKSGLVPVIKGNGYGFGLEFLASESTRLGVETVAVGLASEVEKVRSAFAGEIIILSPDHDKEIVTDSTVIQTISDIKLLETIDPSTQVIVEILTPLNRHGIQISELNRATSIIGNRSLKLRGFALHLPLAKVDKSWIISVLSKLPRASTVWISHLHDAKEVREKFPDLVFRERIGTSLWLGNESALEARATVLENRNIQGTAGYRQRKTSGNVIVASGGTAHGIGLTAPQGDFSIIGRIKIVGRALESFTGKMRSPFTWDGKVLNFLEPPHMQCSLLTSNKSAQPKVGDELKVRVRYTTTNFDQIIVR</sequence>
<dbReference type="AlphaFoldDB" id="A0A6J7BGB2"/>
<accession>A0A6J7BGB2</accession>
<reference evidence="2" key="1">
    <citation type="submission" date="2020-05" db="EMBL/GenBank/DDBJ databases">
        <authorList>
            <person name="Chiriac C."/>
            <person name="Salcher M."/>
            <person name="Ghai R."/>
            <person name="Kavagutti S V."/>
        </authorList>
    </citation>
    <scope>NUCLEOTIDE SEQUENCE</scope>
</reference>
<dbReference type="InterPro" id="IPR029066">
    <property type="entry name" value="PLP-binding_barrel"/>
</dbReference>
<dbReference type="InterPro" id="IPR001608">
    <property type="entry name" value="Ala_racemase_N"/>
</dbReference>
<evidence type="ECO:0000259" key="1">
    <source>
        <dbReference type="Pfam" id="PF01168"/>
    </source>
</evidence>
<protein>
    <submittedName>
        <fullName evidence="2">Unannotated protein</fullName>
    </submittedName>
</protein>
<dbReference type="Gene3D" id="3.20.20.10">
    <property type="entry name" value="Alanine racemase"/>
    <property type="match status" value="1"/>
</dbReference>
<feature type="domain" description="Alanine racemase N-terminal" evidence="1">
    <location>
        <begin position="16"/>
        <end position="153"/>
    </location>
</feature>
<dbReference type="SUPFAM" id="SSF51419">
    <property type="entry name" value="PLP-binding barrel"/>
    <property type="match status" value="1"/>
</dbReference>
<gene>
    <name evidence="2" type="ORF">UFOPK3243_00984</name>
</gene>
<evidence type="ECO:0000313" key="2">
    <source>
        <dbReference type="EMBL" id="CAB4844462.1"/>
    </source>
</evidence>
<name>A0A6J7BGB2_9ZZZZ</name>
<organism evidence="2">
    <name type="scientific">freshwater metagenome</name>
    <dbReference type="NCBI Taxonomy" id="449393"/>
    <lineage>
        <taxon>unclassified sequences</taxon>
        <taxon>metagenomes</taxon>
        <taxon>ecological metagenomes</taxon>
    </lineage>
</organism>
<dbReference type="EMBL" id="CAFAZZ010000110">
    <property type="protein sequence ID" value="CAB4844462.1"/>
    <property type="molecule type" value="Genomic_DNA"/>
</dbReference>
<proteinExistence type="predicted"/>